<evidence type="ECO:0000313" key="2">
    <source>
        <dbReference type="EMBL" id="MBC3909029.1"/>
    </source>
</evidence>
<gene>
    <name evidence="2" type="ORF">H8L47_15840</name>
</gene>
<organism evidence="2 3">
    <name type="scientific">Undibacterium umbellatum</name>
    <dbReference type="NCBI Taxonomy" id="2762300"/>
    <lineage>
        <taxon>Bacteria</taxon>
        <taxon>Pseudomonadati</taxon>
        <taxon>Pseudomonadota</taxon>
        <taxon>Betaproteobacteria</taxon>
        <taxon>Burkholderiales</taxon>
        <taxon>Oxalobacteraceae</taxon>
        <taxon>Undibacterium</taxon>
    </lineage>
</organism>
<proteinExistence type="predicted"/>
<evidence type="ECO:0000313" key="3">
    <source>
        <dbReference type="Proteomes" id="UP000646911"/>
    </source>
</evidence>
<dbReference type="Proteomes" id="UP000646911">
    <property type="component" value="Unassembled WGS sequence"/>
</dbReference>
<dbReference type="RefSeq" id="WP_186954568.1">
    <property type="nucleotide sequence ID" value="NZ_JACOFX010000008.1"/>
</dbReference>
<comment type="caution">
    <text evidence="2">The sequence shown here is derived from an EMBL/GenBank/DDBJ whole genome shotgun (WGS) entry which is preliminary data.</text>
</comment>
<feature type="coiled-coil region" evidence="1">
    <location>
        <begin position="37"/>
        <end position="71"/>
    </location>
</feature>
<protein>
    <submittedName>
        <fullName evidence="2">Uncharacterized protein</fullName>
    </submittedName>
</protein>
<reference evidence="2 3" key="1">
    <citation type="submission" date="2020-08" db="EMBL/GenBank/DDBJ databases">
        <title>Novel species isolated from subtropical streams in China.</title>
        <authorList>
            <person name="Lu H."/>
        </authorList>
    </citation>
    <scope>NUCLEOTIDE SEQUENCE [LARGE SCALE GENOMIC DNA]</scope>
    <source>
        <strain evidence="2 3">NL8W</strain>
    </source>
</reference>
<accession>A0ABR6ZBL7</accession>
<evidence type="ECO:0000256" key="1">
    <source>
        <dbReference type="SAM" id="Coils"/>
    </source>
</evidence>
<sequence length="216" mass="24754">MNKTKSNEEIELAKFQTKQKERLIKTANWLRAAFPNYEELLQAAAAFKISAQDLQQELAKHEEKINEENLIHYILALSDNPKYKKSSLLEHAISNAGAVDDNGIEYSKTANAIKKALLIKEEIYIEKKSSDTKLGGKAKARKVEQCRIKFIDMVDSHVPPWDKTTGNIAEAILELKPALIRHSKIHQNSVITANTNLPIKWLREYWGLEKRSYNKR</sequence>
<keyword evidence="1" id="KW-0175">Coiled coil</keyword>
<name>A0ABR6ZBL7_9BURK</name>
<dbReference type="EMBL" id="JACOFX010000008">
    <property type="protein sequence ID" value="MBC3909029.1"/>
    <property type="molecule type" value="Genomic_DNA"/>
</dbReference>
<keyword evidence="3" id="KW-1185">Reference proteome</keyword>